<dbReference type="InterPro" id="IPR023801">
    <property type="entry name" value="His_deacetylse_dom"/>
</dbReference>
<dbReference type="PRINTS" id="PR01270">
    <property type="entry name" value="HDASUPER"/>
</dbReference>
<comment type="similarity">
    <text evidence="1">Belongs to the histone deacetylase family.</text>
</comment>
<name>A0A1I1UA56_9GAMM</name>
<dbReference type="STRING" id="1123397.SAMN05660831_02026"/>
<reference evidence="3 4" key="1">
    <citation type="submission" date="2016-10" db="EMBL/GenBank/DDBJ databases">
        <authorList>
            <person name="de Groot N.N."/>
        </authorList>
    </citation>
    <scope>NUCLEOTIDE SEQUENCE [LARGE SCALE GENOMIC DNA]</scope>
    <source>
        <strain evidence="3 4">HL3</strain>
    </source>
</reference>
<dbReference type="OrthoDB" id="9808367at2"/>
<dbReference type="InterPro" id="IPR000286">
    <property type="entry name" value="HDACs"/>
</dbReference>
<evidence type="ECO:0000256" key="1">
    <source>
        <dbReference type="ARBA" id="ARBA00005947"/>
    </source>
</evidence>
<dbReference type="GO" id="GO:0004407">
    <property type="term" value="F:histone deacetylase activity"/>
    <property type="evidence" value="ECO:0007669"/>
    <property type="project" value="TreeGrafter"/>
</dbReference>
<evidence type="ECO:0000313" key="3">
    <source>
        <dbReference type="EMBL" id="SFD65643.1"/>
    </source>
</evidence>
<dbReference type="Pfam" id="PF00850">
    <property type="entry name" value="Hist_deacetyl"/>
    <property type="match status" value="1"/>
</dbReference>
<dbReference type="EMBL" id="FOMJ01000007">
    <property type="protein sequence ID" value="SFD65643.1"/>
    <property type="molecule type" value="Genomic_DNA"/>
</dbReference>
<dbReference type="RefSeq" id="WP_093428664.1">
    <property type="nucleotide sequence ID" value="NZ_FOMJ01000007.1"/>
</dbReference>
<evidence type="ECO:0000259" key="2">
    <source>
        <dbReference type="Pfam" id="PF00850"/>
    </source>
</evidence>
<dbReference type="InterPro" id="IPR037138">
    <property type="entry name" value="His_deacetylse_dom_sf"/>
</dbReference>
<proteinExistence type="inferred from homology"/>
<protein>
    <submittedName>
        <fullName evidence="3">Acetoin utilization protein AcuC</fullName>
    </submittedName>
</protein>
<dbReference type="Gene3D" id="3.40.800.20">
    <property type="entry name" value="Histone deacetylase domain"/>
    <property type="match status" value="1"/>
</dbReference>
<organism evidence="3 4">
    <name type="scientific">Thiohalospira halophila DSM 15071</name>
    <dbReference type="NCBI Taxonomy" id="1123397"/>
    <lineage>
        <taxon>Bacteria</taxon>
        <taxon>Pseudomonadati</taxon>
        <taxon>Pseudomonadota</taxon>
        <taxon>Gammaproteobacteria</taxon>
        <taxon>Thiohalospirales</taxon>
        <taxon>Thiohalospiraceae</taxon>
        <taxon>Thiohalospira</taxon>
    </lineage>
</organism>
<dbReference type="SUPFAM" id="SSF52768">
    <property type="entry name" value="Arginase/deacetylase"/>
    <property type="match status" value="1"/>
</dbReference>
<sequence length="314" mass="33620">MAAVCLYDGDEIGRYGFPGEHPFHQGRLNRFMDGVRFAGLDAWVRLRDAEPASPAVLERFHTAAHIERVRAASESGEGFLDGGDTPAWNGIYEAAATVVGAAVDATGRLMDGTCRRAFVPIGGLHHAGRDAASGFCVFNDAGVVIATLLAEYGLERIAYVDIDAHHGDGVQYAFDDDPRVWTADIHEDGAHNFPGTGHRHETGTGAAEGTKLNLPLKPGAGDAEFHAAWEAVEEHLERARPQFVLFLCGVDSLRGDPLAHLAFTPAAHRHATRRLADRADELGHGRLLALGGGGYFDPNIAAGWRAVLEALLGH</sequence>
<dbReference type="AlphaFoldDB" id="A0A1I1UA56"/>
<dbReference type="GO" id="GO:0040029">
    <property type="term" value="P:epigenetic regulation of gene expression"/>
    <property type="evidence" value="ECO:0007669"/>
    <property type="project" value="TreeGrafter"/>
</dbReference>
<gene>
    <name evidence="3" type="ORF">SAMN05660831_02026</name>
</gene>
<feature type="domain" description="Histone deacetylase" evidence="2">
    <location>
        <begin position="21"/>
        <end position="311"/>
    </location>
</feature>
<dbReference type="PANTHER" id="PTHR10625">
    <property type="entry name" value="HISTONE DEACETYLASE HDAC1-RELATED"/>
    <property type="match status" value="1"/>
</dbReference>
<dbReference type="PANTHER" id="PTHR10625:SF10">
    <property type="entry name" value="HISTONE DEACETYLASE HDAC1"/>
    <property type="match status" value="1"/>
</dbReference>
<evidence type="ECO:0000313" key="4">
    <source>
        <dbReference type="Proteomes" id="UP000198611"/>
    </source>
</evidence>
<accession>A0A1I1UA56</accession>
<keyword evidence="4" id="KW-1185">Reference proteome</keyword>
<dbReference type="Proteomes" id="UP000198611">
    <property type="component" value="Unassembled WGS sequence"/>
</dbReference>
<dbReference type="InterPro" id="IPR023696">
    <property type="entry name" value="Ureohydrolase_dom_sf"/>
</dbReference>